<evidence type="ECO:0000313" key="3">
    <source>
        <dbReference type="Proteomes" id="UP001390339"/>
    </source>
</evidence>
<organism evidence="2 3">
    <name type="scientific">Apiospora arundinis</name>
    <dbReference type="NCBI Taxonomy" id="335852"/>
    <lineage>
        <taxon>Eukaryota</taxon>
        <taxon>Fungi</taxon>
        <taxon>Dikarya</taxon>
        <taxon>Ascomycota</taxon>
        <taxon>Pezizomycotina</taxon>
        <taxon>Sordariomycetes</taxon>
        <taxon>Xylariomycetidae</taxon>
        <taxon>Amphisphaeriales</taxon>
        <taxon>Apiosporaceae</taxon>
        <taxon>Apiospora</taxon>
    </lineage>
</organism>
<keyword evidence="1" id="KW-1133">Transmembrane helix</keyword>
<dbReference type="EMBL" id="JAPCWZ010000002">
    <property type="protein sequence ID" value="KAK8876885.1"/>
    <property type="molecule type" value="Genomic_DNA"/>
</dbReference>
<proteinExistence type="predicted"/>
<evidence type="ECO:0000256" key="1">
    <source>
        <dbReference type="SAM" id="Phobius"/>
    </source>
</evidence>
<reference evidence="2 3" key="1">
    <citation type="journal article" date="2024" name="IMA Fungus">
        <title>Apiospora arundinis, a panoply of carbohydrate-active enzymes and secondary metabolites.</title>
        <authorList>
            <person name="Sorensen T."/>
            <person name="Petersen C."/>
            <person name="Muurmann A.T."/>
            <person name="Christiansen J.V."/>
            <person name="Brundto M.L."/>
            <person name="Overgaard C.K."/>
            <person name="Boysen A.T."/>
            <person name="Wollenberg R.D."/>
            <person name="Larsen T.O."/>
            <person name="Sorensen J.L."/>
            <person name="Nielsen K.L."/>
            <person name="Sondergaard T.E."/>
        </authorList>
    </citation>
    <scope>NUCLEOTIDE SEQUENCE [LARGE SCALE GENOMIC DNA]</scope>
    <source>
        <strain evidence="2 3">AAU 773</strain>
    </source>
</reference>
<feature type="transmembrane region" description="Helical" evidence="1">
    <location>
        <begin position="472"/>
        <end position="496"/>
    </location>
</feature>
<feature type="transmembrane region" description="Helical" evidence="1">
    <location>
        <begin position="12"/>
        <end position="35"/>
    </location>
</feature>
<protein>
    <submittedName>
        <fullName evidence="2">Uncharacterized protein</fullName>
    </submittedName>
</protein>
<accession>A0ABR2JGL4</accession>
<dbReference type="Proteomes" id="UP001390339">
    <property type="component" value="Unassembled WGS sequence"/>
</dbReference>
<feature type="transmembrane region" description="Helical" evidence="1">
    <location>
        <begin position="133"/>
        <end position="152"/>
    </location>
</feature>
<name>A0ABR2JGL4_9PEZI</name>
<keyword evidence="1" id="KW-0472">Membrane</keyword>
<comment type="caution">
    <text evidence="2">The sequence shown here is derived from an EMBL/GenBank/DDBJ whole genome shotgun (WGS) entry which is preliminary data.</text>
</comment>
<keyword evidence="3" id="KW-1185">Reference proteome</keyword>
<gene>
    <name evidence="2" type="ORF">PGQ11_001831</name>
</gene>
<evidence type="ECO:0000313" key="2">
    <source>
        <dbReference type="EMBL" id="KAK8876885.1"/>
    </source>
</evidence>
<sequence length="551" mass="60380">MDARARRKLKVSNTLMQCCGTVCATGLFIFIIYFVQSMFDAQVKSDQKKPLDAIHKIDSSFTLALARTAQAILSPLTTFALQNSFQYLQWVMVSRPEGLSYTSMLGLSPTTGGLGMMSLVGSFNTKGSTKAWTMTRAFFMFILWLSTLVLFYNTTDNTVYETAMSYNVTAGVGPFNGTLVRPFLDFLGSLAPDYPYTTVPYSYYAMAGSLVTNPTFGTVAEPVHCRGDGCYSYLLSGGVEMAIPGVPHGYTEYPLVRIADATAIQMEFTELKNSPGFDKDDCSVYGAPATPIGIELCLAQRPNLGGLQAGIFSCTNGTTGQECLGNRPLPNIIYGVKLFSRRVSILASQSNHSIMGVEDMTEAVLLPPLDMSAYRISLGWLLNFTAANIPAASSIAASFAFTNEQVPDPAADGVLSRNFQSVLAFPLWLFNDNNWGNTALKTNTLNTMLPPQYYTTASVVAPYAKIGFDRTMFYLFIALQGVALLFIWAVLIWVWALSTPVPYISSFPLFDAGFKLEKQKLANDDEVAIFKAQDKHVLQLVGQERVFARSL</sequence>
<keyword evidence="1" id="KW-0812">Transmembrane</keyword>